<dbReference type="AlphaFoldDB" id="A0A2H0QUP8"/>
<evidence type="ECO:0000313" key="1">
    <source>
        <dbReference type="EMBL" id="PIR38003.1"/>
    </source>
</evidence>
<organism evidence="1 2">
    <name type="scientific">Candidatus Zambryskibacteria bacterium CG10_big_fil_rev_8_21_14_0_10_42_12</name>
    <dbReference type="NCBI Taxonomy" id="1975115"/>
    <lineage>
        <taxon>Bacteria</taxon>
        <taxon>Candidatus Zambryskiibacteriota</taxon>
    </lineage>
</organism>
<gene>
    <name evidence="1" type="ORF">COV34_02860</name>
</gene>
<dbReference type="EMBL" id="PCXL01000013">
    <property type="protein sequence ID" value="PIR38003.1"/>
    <property type="molecule type" value="Genomic_DNA"/>
</dbReference>
<accession>A0A2H0QUP8</accession>
<dbReference type="Proteomes" id="UP000231333">
    <property type="component" value="Unassembled WGS sequence"/>
</dbReference>
<comment type="caution">
    <text evidence="1">The sequence shown here is derived from an EMBL/GenBank/DDBJ whole genome shotgun (WGS) entry which is preliminary data.</text>
</comment>
<evidence type="ECO:0000313" key="2">
    <source>
        <dbReference type="Proteomes" id="UP000231333"/>
    </source>
</evidence>
<protein>
    <submittedName>
        <fullName evidence="1">Uncharacterized protein</fullName>
    </submittedName>
</protein>
<name>A0A2H0QUP8_9BACT</name>
<proteinExistence type="predicted"/>
<sequence>MRKKHKTIQGRILSGGTMYTLRRDWEAVAGMKPMGDFRINLPNNERVLHGVIESLRVNPNTKLVEVDLAWVAEMKLIGNQEDGRWFRAPDSMRRLVLLPNTPYNFCTDAFGSLFHFGKPKERGGRPGIGFLYLEPVGRLTLDQVRD</sequence>
<reference evidence="1 2" key="1">
    <citation type="submission" date="2017-09" db="EMBL/GenBank/DDBJ databases">
        <title>Depth-based differentiation of microbial function through sediment-hosted aquifers and enrichment of novel symbionts in the deep terrestrial subsurface.</title>
        <authorList>
            <person name="Probst A.J."/>
            <person name="Ladd B."/>
            <person name="Jarett J.K."/>
            <person name="Geller-Mcgrath D.E."/>
            <person name="Sieber C.M."/>
            <person name="Emerson J.B."/>
            <person name="Anantharaman K."/>
            <person name="Thomas B.C."/>
            <person name="Malmstrom R."/>
            <person name="Stieglmeier M."/>
            <person name="Klingl A."/>
            <person name="Woyke T."/>
            <person name="Ryan C.M."/>
            <person name="Banfield J.F."/>
        </authorList>
    </citation>
    <scope>NUCLEOTIDE SEQUENCE [LARGE SCALE GENOMIC DNA]</scope>
    <source>
        <strain evidence="1">CG10_big_fil_rev_8_21_14_0_10_42_12</strain>
    </source>
</reference>